<dbReference type="Proteomes" id="UP000315949">
    <property type="component" value="Unassembled WGS sequence"/>
</dbReference>
<sequence>MAVLLLLAWLALGSAPAASLLLSRIGAATGLEIRARGGASLQLGALPGIVARDLEVREPGAAVALLQARRVVVTAPWRTVRGLGDRLDLTRIELDAPRVDLPALRAWLARRPPGVGRMPVVGRGLRADDGHIEGGDWRIESLRLSVPRLAPDAALRARASGRYVDAALHAPFSLAATLQRPESGRGFGLAGVVAPDAGSWRLPAWVALSGALHWEPTLQLLPARLGASGRLATATVDESFTLGAHGPLRAHDGAWTLLPAHLVLRGDGMVPRLHARGHAALGARLLLRLDGRLARWPDAWPALPPPLDDPGVPLALGLDYRGARDLSSPLALRAAREGVRFHGRLDVPALLAWNARRDSPLPHSPLPPLQGRLEAEAVEVSGARLRGVVIEFGDAP</sequence>
<comment type="caution">
    <text evidence="1">The sequence shown here is derived from an EMBL/GenBank/DDBJ whole genome shotgun (WGS) entry which is preliminary data.</text>
</comment>
<reference evidence="1 2" key="1">
    <citation type="submission" date="2019-07" db="EMBL/GenBank/DDBJ databases">
        <title>Luteimonas sp. YD-1 nov., isolated from acidic soil.</title>
        <authorList>
            <person name="Zhou J."/>
        </authorList>
    </citation>
    <scope>NUCLEOTIDE SEQUENCE [LARGE SCALE GENOMIC DNA]</scope>
    <source>
        <strain evidence="1 2">YD-1</strain>
    </source>
</reference>
<evidence type="ECO:0000313" key="1">
    <source>
        <dbReference type="EMBL" id="TWT19821.1"/>
    </source>
</evidence>
<proteinExistence type="predicted"/>
<gene>
    <name evidence="1" type="ORF">FQY79_08370</name>
</gene>
<dbReference type="OrthoDB" id="5965899at2"/>
<accession>A0A5C5U009</accession>
<dbReference type="AlphaFoldDB" id="A0A5C5U009"/>
<name>A0A5C5U009_9GAMM</name>
<protein>
    <submittedName>
        <fullName evidence="1">Uncharacterized protein</fullName>
    </submittedName>
</protein>
<organism evidence="1 2">
    <name type="scientific">Luteimonas wenzhouensis</name>
    <dbReference type="NCBI Taxonomy" id="2599615"/>
    <lineage>
        <taxon>Bacteria</taxon>
        <taxon>Pseudomonadati</taxon>
        <taxon>Pseudomonadota</taxon>
        <taxon>Gammaproteobacteria</taxon>
        <taxon>Lysobacterales</taxon>
        <taxon>Lysobacteraceae</taxon>
        <taxon>Luteimonas</taxon>
    </lineage>
</organism>
<dbReference type="RefSeq" id="WP_146312442.1">
    <property type="nucleotide sequence ID" value="NZ_VOHE01000003.1"/>
</dbReference>
<evidence type="ECO:0000313" key="2">
    <source>
        <dbReference type="Proteomes" id="UP000315949"/>
    </source>
</evidence>
<dbReference type="EMBL" id="VOHE01000003">
    <property type="protein sequence ID" value="TWT19821.1"/>
    <property type="molecule type" value="Genomic_DNA"/>
</dbReference>
<keyword evidence="2" id="KW-1185">Reference proteome</keyword>